<feature type="coiled-coil region" evidence="1">
    <location>
        <begin position="86"/>
        <end position="127"/>
    </location>
</feature>
<comment type="caution">
    <text evidence="2">The sequence shown here is derived from an EMBL/GenBank/DDBJ whole genome shotgun (WGS) entry which is preliminary data.</text>
</comment>
<evidence type="ECO:0000313" key="2">
    <source>
        <dbReference type="EMBL" id="KAL2529100.1"/>
    </source>
</evidence>
<name>A0ABD1UX66_9LAMI</name>
<gene>
    <name evidence="2" type="ORF">Fot_21701</name>
</gene>
<reference evidence="3" key="1">
    <citation type="submission" date="2024-07" db="EMBL/GenBank/DDBJ databases">
        <title>Two chromosome-level genome assemblies of Korean endemic species Abeliophyllum distichum and Forsythia ovata (Oleaceae).</title>
        <authorList>
            <person name="Jang H."/>
        </authorList>
    </citation>
    <scope>NUCLEOTIDE SEQUENCE [LARGE SCALE GENOMIC DNA]</scope>
</reference>
<keyword evidence="1" id="KW-0175">Coiled coil</keyword>
<keyword evidence="3" id="KW-1185">Reference proteome</keyword>
<dbReference type="AlphaFoldDB" id="A0ABD1UX66"/>
<evidence type="ECO:0000313" key="3">
    <source>
        <dbReference type="Proteomes" id="UP001604277"/>
    </source>
</evidence>
<evidence type="ECO:0000256" key="1">
    <source>
        <dbReference type="SAM" id="Coils"/>
    </source>
</evidence>
<dbReference type="Proteomes" id="UP001604277">
    <property type="component" value="Unassembled WGS sequence"/>
</dbReference>
<proteinExistence type="predicted"/>
<sequence length="137" mass="15623">MVGEAGVQAKSTTNNLQQIAIIDGELDEKEELAHSCGIEQENDKDAIFIKSYVIFNDKQQKVILTIIYMCVSSRSSPYADDIVRASRLLDNEIRILKEELQRTNLDLDSLKEKIKENQEKIKLNKQLPYLVGNIVEL</sequence>
<keyword evidence="2" id="KW-0647">Proteasome</keyword>
<protein>
    <submittedName>
        <fullName evidence="2">Proteasome endopeptidase complex</fullName>
    </submittedName>
</protein>
<accession>A0ABD1UX66</accession>
<dbReference type="EMBL" id="JBFOLJ010000006">
    <property type="protein sequence ID" value="KAL2529100.1"/>
    <property type="molecule type" value="Genomic_DNA"/>
</dbReference>
<organism evidence="2 3">
    <name type="scientific">Forsythia ovata</name>
    <dbReference type="NCBI Taxonomy" id="205694"/>
    <lineage>
        <taxon>Eukaryota</taxon>
        <taxon>Viridiplantae</taxon>
        <taxon>Streptophyta</taxon>
        <taxon>Embryophyta</taxon>
        <taxon>Tracheophyta</taxon>
        <taxon>Spermatophyta</taxon>
        <taxon>Magnoliopsida</taxon>
        <taxon>eudicotyledons</taxon>
        <taxon>Gunneridae</taxon>
        <taxon>Pentapetalae</taxon>
        <taxon>asterids</taxon>
        <taxon>lamiids</taxon>
        <taxon>Lamiales</taxon>
        <taxon>Oleaceae</taxon>
        <taxon>Forsythieae</taxon>
        <taxon>Forsythia</taxon>
    </lineage>
</organism>
<dbReference type="GO" id="GO:0000502">
    <property type="term" value="C:proteasome complex"/>
    <property type="evidence" value="ECO:0007669"/>
    <property type="project" value="UniProtKB-KW"/>
</dbReference>